<dbReference type="InterPro" id="IPR016187">
    <property type="entry name" value="CTDL_fold"/>
</dbReference>
<feature type="non-terminal residue" evidence="3">
    <location>
        <position position="184"/>
    </location>
</feature>
<dbReference type="Pfam" id="PF00059">
    <property type="entry name" value="Lectin_C"/>
    <property type="match status" value="1"/>
</dbReference>
<dbReference type="EMBL" id="KK853131">
    <property type="protein sequence ID" value="KDR10899.1"/>
    <property type="molecule type" value="Genomic_DNA"/>
</dbReference>
<dbReference type="PANTHER" id="PTHR21407">
    <property type="entry name" value="RE43931P-RELATED"/>
    <property type="match status" value="1"/>
</dbReference>
<feature type="non-terminal residue" evidence="3">
    <location>
        <position position="1"/>
    </location>
</feature>
<dbReference type="AlphaFoldDB" id="A0A067R0E7"/>
<reference evidence="3 4" key="1">
    <citation type="journal article" date="2014" name="Nat. Commun.">
        <title>Molecular traces of alternative social organization in a termite genome.</title>
        <authorList>
            <person name="Terrapon N."/>
            <person name="Li C."/>
            <person name="Robertson H.M."/>
            <person name="Ji L."/>
            <person name="Meng X."/>
            <person name="Booth W."/>
            <person name="Chen Z."/>
            <person name="Childers C.P."/>
            <person name="Glastad K.M."/>
            <person name="Gokhale K."/>
            <person name="Gowin J."/>
            <person name="Gronenberg W."/>
            <person name="Hermansen R.A."/>
            <person name="Hu H."/>
            <person name="Hunt B.G."/>
            <person name="Huylmans A.K."/>
            <person name="Khalil S.M."/>
            <person name="Mitchell R.D."/>
            <person name="Munoz-Torres M.C."/>
            <person name="Mustard J.A."/>
            <person name="Pan H."/>
            <person name="Reese J.T."/>
            <person name="Scharf M.E."/>
            <person name="Sun F."/>
            <person name="Vogel H."/>
            <person name="Xiao J."/>
            <person name="Yang W."/>
            <person name="Yang Z."/>
            <person name="Yang Z."/>
            <person name="Zhou J."/>
            <person name="Zhu J."/>
            <person name="Brent C.S."/>
            <person name="Elsik C.G."/>
            <person name="Goodisman M.A."/>
            <person name="Liberles D.A."/>
            <person name="Roe R.M."/>
            <person name="Vargo E.L."/>
            <person name="Vilcinskas A."/>
            <person name="Wang J."/>
            <person name="Bornberg-Bauer E."/>
            <person name="Korb J."/>
            <person name="Zhang G."/>
            <person name="Liebig J."/>
        </authorList>
    </citation>
    <scope>NUCLEOTIDE SEQUENCE [LARGE SCALE GENOMIC DNA]</scope>
    <source>
        <tissue evidence="3">Whole organism</tissue>
    </source>
</reference>
<dbReference type="PANTHER" id="PTHR21407:SF3">
    <property type="entry name" value="LD12305P"/>
    <property type="match status" value="1"/>
</dbReference>
<protein>
    <recommendedName>
        <fullName evidence="2">C-type lectin domain-containing protein</fullName>
    </recommendedName>
</protein>
<organism evidence="3 4">
    <name type="scientific">Zootermopsis nevadensis</name>
    <name type="common">Dampwood termite</name>
    <dbReference type="NCBI Taxonomy" id="136037"/>
    <lineage>
        <taxon>Eukaryota</taxon>
        <taxon>Metazoa</taxon>
        <taxon>Ecdysozoa</taxon>
        <taxon>Arthropoda</taxon>
        <taxon>Hexapoda</taxon>
        <taxon>Insecta</taxon>
        <taxon>Pterygota</taxon>
        <taxon>Neoptera</taxon>
        <taxon>Polyneoptera</taxon>
        <taxon>Dictyoptera</taxon>
        <taxon>Blattodea</taxon>
        <taxon>Blattoidea</taxon>
        <taxon>Termitoidae</taxon>
        <taxon>Termopsidae</taxon>
        <taxon>Zootermopsis</taxon>
    </lineage>
</organism>
<sequence>NVSHCLSGNIHDHFNDHGYLFTWEDRKTEHLELNWSEAREFCRTRCMELVSLETKAENEFVKEHIYKGHIRYTWTSGHKCNFAGCDRHDLKPINVYGWFWTGSLQKMSPTTNRIDTDWSEYGGIGRPQPDNREYIQGGAEEECMAILNDFYDDGIKWHDVACHHRKPFICEDSDVLLYSAHLPN</sequence>
<proteinExistence type="predicted"/>
<dbReference type="InParanoid" id="A0A067R0E7"/>
<dbReference type="Gene3D" id="3.10.100.10">
    <property type="entry name" value="Mannose-Binding Protein A, subunit A"/>
    <property type="match status" value="1"/>
</dbReference>
<dbReference type="OMA" id="VICESRR"/>
<dbReference type="STRING" id="136037.A0A067R0E7"/>
<gene>
    <name evidence="3" type="ORF">L798_14420</name>
</gene>
<evidence type="ECO:0000256" key="1">
    <source>
        <dbReference type="ARBA" id="ARBA00023157"/>
    </source>
</evidence>
<feature type="domain" description="C-type lectin" evidence="2">
    <location>
        <begin position="14"/>
        <end position="171"/>
    </location>
</feature>
<evidence type="ECO:0000259" key="2">
    <source>
        <dbReference type="PROSITE" id="PS50041"/>
    </source>
</evidence>
<dbReference type="SUPFAM" id="SSF56436">
    <property type="entry name" value="C-type lectin-like"/>
    <property type="match status" value="1"/>
</dbReference>
<dbReference type="InterPro" id="IPR001304">
    <property type="entry name" value="C-type_lectin-like"/>
</dbReference>
<dbReference type="PROSITE" id="PS00615">
    <property type="entry name" value="C_TYPE_LECTIN_1"/>
    <property type="match status" value="1"/>
</dbReference>
<keyword evidence="1" id="KW-1015">Disulfide bond</keyword>
<dbReference type="InterPro" id="IPR016186">
    <property type="entry name" value="C-type_lectin-like/link_sf"/>
</dbReference>
<dbReference type="InterPro" id="IPR018378">
    <property type="entry name" value="C-type_lectin_CS"/>
</dbReference>
<evidence type="ECO:0000313" key="3">
    <source>
        <dbReference type="EMBL" id="KDR10899.1"/>
    </source>
</evidence>
<accession>A0A067R0E7</accession>
<dbReference type="SMART" id="SM00034">
    <property type="entry name" value="CLECT"/>
    <property type="match status" value="1"/>
</dbReference>
<dbReference type="eggNOG" id="KOG4297">
    <property type="taxonomic scope" value="Eukaryota"/>
</dbReference>
<dbReference type="CDD" id="cd00037">
    <property type="entry name" value="CLECT"/>
    <property type="match status" value="1"/>
</dbReference>
<name>A0A067R0E7_ZOONE</name>
<dbReference type="Proteomes" id="UP000027135">
    <property type="component" value="Unassembled WGS sequence"/>
</dbReference>
<evidence type="ECO:0000313" key="4">
    <source>
        <dbReference type="Proteomes" id="UP000027135"/>
    </source>
</evidence>
<dbReference type="PROSITE" id="PS50041">
    <property type="entry name" value="C_TYPE_LECTIN_2"/>
    <property type="match status" value="1"/>
</dbReference>
<keyword evidence="4" id="KW-1185">Reference proteome</keyword>